<dbReference type="AlphaFoldDB" id="A0AA37GFA2"/>
<name>A0AA37GFA2_9PEZI</name>
<dbReference type="EMBL" id="BPPX01000004">
    <property type="protein sequence ID" value="GJC79356.1"/>
    <property type="molecule type" value="Genomic_DNA"/>
</dbReference>
<evidence type="ECO:0000313" key="1">
    <source>
        <dbReference type="EMBL" id="GJC79356.1"/>
    </source>
</evidence>
<sequence>MAQNPESGICRLTCVGVSGPDSVLLARDNECFPAKAWRVSAVREMMTGLSRDAAWCSSPEAPLDQGCLV</sequence>
<dbReference type="Proteomes" id="UP001055172">
    <property type="component" value="Unassembled WGS sequence"/>
</dbReference>
<reference evidence="1 2" key="1">
    <citation type="submission" date="2021-07" db="EMBL/GenBank/DDBJ databases">
        <title>Genome data of Colletotrichum spaethianum.</title>
        <authorList>
            <person name="Utami Y.D."/>
            <person name="Hiruma K."/>
        </authorList>
    </citation>
    <scope>NUCLEOTIDE SEQUENCE [LARGE SCALE GENOMIC DNA]</scope>
    <source>
        <strain evidence="1 2">MAFF 242679</strain>
    </source>
</reference>
<accession>A0AA37GFA2</accession>
<comment type="caution">
    <text evidence="1">The sequence shown here is derived from an EMBL/GenBank/DDBJ whole genome shotgun (WGS) entry which is preliminary data.</text>
</comment>
<gene>
    <name evidence="1" type="ORF">ColLi_02194</name>
</gene>
<organism evidence="1 2">
    <name type="scientific">Colletotrichum liriopes</name>
    <dbReference type="NCBI Taxonomy" id="708192"/>
    <lineage>
        <taxon>Eukaryota</taxon>
        <taxon>Fungi</taxon>
        <taxon>Dikarya</taxon>
        <taxon>Ascomycota</taxon>
        <taxon>Pezizomycotina</taxon>
        <taxon>Sordariomycetes</taxon>
        <taxon>Hypocreomycetidae</taxon>
        <taxon>Glomerellales</taxon>
        <taxon>Glomerellaceae</taxon>
        <taxon>Colletotrichum</taxon>
        <taxon>Colletotrichum spaethianum species complex</taxon>
    </lineage>
</organism>
<evidence type="ECO:0000313" key="2">
    <source>
        <dbReference type="Proteomes" id="UP001055172"/>
    </source>
</evidence>
<proteinExistence type="predicted"/>
<keyword evidence="2" id="KW-1185">Reference proteome</keyword>
<protein>
    <submittedName>
        <fullName evidence="1">Uncharacterized protein</fullName>
    </submittedName>
</protein>